<organism evidence="1 2">
    <name type="scientific">Rhizopogon vinicolor AM-OR11-026</name>
    <dbReference type="NCBI Taxonomy" id="1314800"/>
    <lineage>
        <taxon>Eukaryota</taxon>
        <taxon>Fungi</taxon>
        <taxon>Dikarya</taxon>
        <taxon>Basidiomycota</taxon>
        <taxon>Agaricomycotina</taxon>
        <taxon>Agaricomycetes</taxon>
        <taxon>Agaricomycetidae</taxon>
        <taxon>Boletales</taxon>
        <taxon>Suillineae</taxon>
        <taxon>Rhizopogonaceae</taxon>
        <taxon>Rhizopogon</taxon>
    </lineage>
</organism>
<keyword evidence="2" id="KW-1185">Reference proteome</keyword>
<evidence type="ECO:0000313" key="1">
    <source>
        <dbReference type="EMBL" id="OAX34981.1"/>
    </source>
</evidence>
<dbReference type="Proteomes" id="UP000092154">
    <property type="component" value="Unassembled WGS sequence"/>
</dbReference>
<dbReference type="EMBL" id="KV448546">
    <property type="protein sequence ID" value="OAX34981.1"/>
    <property type="molecule type" value="Genomic_DNA"/>
</dbReference>
<sequence>METKLRMLPFLCARFQSVLLYSIRAVLSYTTLSIQWNVNYHTITGVCYHLLSPSQVYHSVYELRVSFNVELTFCLRSLIS</sequence>
<gene>
    <name evidence="1" type="ORF">K503DRAFT_404798</name>
</gene>
<proteinExistence type="predicted"/>
<protein>
    <submittedName>
        <fullName evidence="1">Uncharacterized protein</fullName>
    </submittedName>
</protein>
<evidence type="ECO:0000313" key="2">
    <source>
        <dbReference type="Proteomes" id="UP000092154"/>
    </source>
</evidence>
<name>A0A1B7MQY7_9AGAM</name>
<dbReference type="AlphaFoldDB" id="A0A1B7MQY7"/>
<reference evidence="1 2" key="1">
    <citation type="submission" date="2016-06" db="EMBL/GenBank/DDBJ databases">
        <title>Comparative genomics of the ectomycorrhizal sister species Rhizopogon vinicolor and Rhizopogon vesiculosus (Basidiomycota: Boletales) reveals a divergence of the mating type B locus.</title>
        <authorList>
            <consortium name="DOE Joint Genome Institute"/>
            <person name="Mujic A.B."/>
            <person name="Kuo A."/>
            <person name="Tritt A."/>
            <person name="Lipzen A."/>
            <person name="Chen C."/>
            <person name="Johnson J."/>
            <person name="Sharma A."/>
            <person name="Barry K."/>
            <person name="Grigoriev I.V."/>
            <person name="Spatafora J.W."/>
        </authorList>
    </citation>
    <scope>NUCLEOTIDE SEQUENCE [LARGE SCALE GENOMIC DNA]</scope>
    <source>
        <strain evidence="1 2">AM-OR11-026</strain>
    </source>
</reference>
<accession>A0A1B7MQY7</accession>
<dbReference type="InParanoid" id="A0A1B7MQY7"/>